<feature type="domain" description="HTH tetR-type" evidence="5">
    <location>
        <begin position="13"/>
        <end position="74"/>
    </location>
</feature>
<dbReference type="InterPro" id="IPR001647">
    <property type="entry name" value="HTH_TetR"/>
</dbReference>
<dbReference type="InterPro" id="IPR009057">
    <property type="entry name" value="Homeodomain-like_sf"/>
</dbReference>
<dbReference type="InterPro" id="IPR025996">
    <property type="entry name" value="MT1864/Rv1816-like_C"/>
</dbReference>
<sequence length="207" mass="22898">MSKSRSKVTYHHGDLRQALVEASLEIIAETRDASSVSLREVARRVGVSPAAPYRHFADKDVLLAAVAEEGFQQLLLALRVEAHVTDEPLARLQANGVAYVKFAIAHPAHYRVMFNSFRVEKENYPSLNTVAREAFAEMVHAITAGQSIGVIQPSDPRQLAWISWSLVHGLALLLIDRQLPIVDEQEISSLVTLATHSLIYGLQKIAK</sequence>
<dbReference type="EMBL" id="CP034671">
    <property type="protein sequence ID" value="QFZ91222.2"/>
    <property type="molecule type" value="Genomic_DNA"/>
</dbReference>
<dbReference type="Gene3D" id="1.10.357.10">
    <property type="entry name" value="Tetracycline Repressor, domain 2"/>
    <property type="match status" value="1"/>
</dbReference>
<evidence type="ECO:0000259" key="5">
    <source>
        <dbReference type="PROSITE" id="PS50977"/>
    </source>
</evidence>
<keyword evidence="3" id="KW-0804">Transcription</keyword>
<evidence type="ECO:0000256" key="1">
    <source>
        <dbReference type="ARBA" id="ARBA00023015"/>
    </source>
</evidence>
<evidence type="ECO:0000313" key="6">
    <source>
        <dbReference type="EMBL" id="QFZ91222.2"/>
    </source>
</evidence>
<dbReference type="GO" id="GO:0000976">
    <property type="term" value="F:transcription cis-regulatory region binding"/>
    <property type="evidence" value="ECO:0007669"/>
    <property type="project" value="TreeGrafter"/>
</dbReference>
<gene>
    <name evidence="6" type="ORF">EKO22_01430</name>
</gene>
<evidence type="ECO:0000256" key="4">
    <source>
        <dbReference type="PROSITE-ProRule" id="PRU00335"/>
    </source>
</evidence>
<evidence type="ECO:0000256" key="2">
    <source>
        <dbReference type="ARBA" id="ARBA00023125"/>
    </source>
</evidence>
<dbReference type="PROSITE" id="PS50977">
    <property type="entry name" value="HTH_TETR_2"/>
    <property type="match status" value="1"/>
</dbReference>
<dbReference type="InterPro" id="IPR050109">
    <property type="entry name" value="HTH-type_TetR-like_transc_reg"/>
</dbReference>
<dbReference type="RefSeq" id="WP_208677493.1">
    <property type="nucleotide sequence ID" value="NZ_CP034671.2"/>
</dbReference>
<protein>
    <submittedName>
        <fullName evidence="6">TetR/AcrR family transcriptional regulator</fullName>
    </submittedName>
</protein>
<dbReference type="InterPro" id="IPR036271">
    <property type="entry name" value="Tet_transcr_reg_TetR-rel_C_sf"/>
</dbReference>
<evidence type="ECO:0000256" key="3">
    <source>
        <dbReference type="ARBA" id="ARBA00023163"/>
    </source>
</evidence>
<reference evidence="6" key="1">
    <citation type="submission" date="2024-01" db="EMBL/GenBank/DDBJ databases">
        <title>Synechococcus elongatus PCC 11802, a close yet different native of Synechococcus elongatus PCC 11801.</title>
        <authorList>
            <person name="Jaiswal D."/>
            <person name="Sengupta A."/>
            <person name="Sengupta S."/>
            <person name="Pakrasi H.B."/>
            <person name="Wangikar P."/>
        </authorList>
    </citation>
    <scope>NUCLEOTIDE SEQUENCE</scope>
    <source>
        <strain evidence="6">PCC 11802</strain>
    </source>
</reference>
<dbReference type="Pfam" id="PF13305">
    <property type="entry name" value="TetR_C_33"/>
    <property type="match status" value="1"/>
</dbReference>
<accession>A0AAT9JNE7</accession>
<organism evidence="6">
    <name type="scientific">Synechococcus elongatus PCC 11802</name>
    <dbReference type="NCBI Taxonomy" id="2283154"/>
    <lineage>
        <taxon>Bacteria</taxon>
        <taxon>Bacillati</taxon>
        <taxon>Cyanobacteriota</taxon>
        <taxon>Cyanophyceae</taxon>
        <taxon>Synechococcales</taxon>
        <taxon>Synechococcaceae</taxon>
        <taxon>Synechococcus</taxon>
    </lineage>
</organism>
<keyword evidence="1" id="KW-0805">Transcription regulation</keyword>
<dbReference type="SUPFAM" id="SSF46689">
    <property type="entry name" value="Homeodomain-like"/>
    <property type="match status" value="1"/>
</dbReference>
<keyword evidence="2 4" id="KW-0238">DNA-binding</keyword>
<feature type="DNA-binding region" description="H-T-H motif" evidence="4">
    <location>
        <begin position="37"/>
        <end position="56"/>
    </location>
</feature>
<dbReference type="PANTHER" id="PTHR30055:SF220">
    <property type="entry name" value="TETR-FAMILY REGULATORY PROTEIN"/>
    <property type="match status" value="1"/>
</dbReference>
<dbReference type="SUPFAM" id="SSF48498">
    <property type="entry name" value="Tetracyclin repressor-like, C-terminal domain"/>
    <property type="match status" value="1"/>
</dbReference>
<dbReference type="GO" id="GO:0003700">
    <property type="term" value="F:DNA-binding transcription factor activity"/>
    <property type="evidence" value="ECO:0007669"/>
    <property type="project" value="TreeGrafter"/>
</dbReference>
<name>A0AAT9JNE7_SYNEL</name>
<dbReference type="Pfam" id="PF00440">
    <property type="entry name" value="TetR_N"/>
    <property type="match status" value="1"/>
</dbReference>
<proteinExistence type="predicted"/>
<dbReference type="PANTHER" id="PTHR30055">
    <property type="entry name" value="HTH-TYPE TRANSCRIPTIONAL REGULATOR RUTR"/>
    <property type="match status" value="1"/>
</dbReference>
<dbReference type="AlphaFoldDB" id="A0AAT9JNE7"/>